<dbReference type="GO" id="GO:0003700">
    <property type="term" value="F:DNA-binding transcription factor activity"/>
    <property type="evidence" value="ECO:0007669"/>
    <property type="project" value="TreeGrafter"/>
</dbReference>
<dbReference type="GO" id="GO:0000976">
    <property type="term" value="F:transcription cis-regulatory region binding"/>
    <property type="evidence" value="ECO:0007669"/>
    <property type="project" value="TreeGrafter"/>
</dbReference>
<keyword evidence="3" id="KW-0804">Transcription</keyword>
<evidence type="ECO:0000256" key="1">
    <source>
        <dbReference type="ARBA" id="ARBA00023015"/>
    </source>
</evidence>
<dbReference type="PROSITE" id="PS00356">
    <property type="entry name" value="HTH_LACI_1"/>
    <property type="match status" value="1"/>
</dbReference>
<accession>A0AA96F9T3</accession>
<reference evidence="5 7" key="1">
    <citation type="submission" date="2023-09" db="EMBL/GenBank/DDBJ databases">
        <title>Demequina sp. a novel bacteria isolated from Capsicum annuum.</title>
        <authorList>
            <person name="Humaira Z."/>
            <person name="Lee J."/>
            <person name="Cho D."/>
        </authorList>
    </citation>
    <scope>NUCLEOTIDE SEQUENCE [LARGE SCALE GENOMIC DNA]</scope>
    <source>
        <strain evidence="5 7">OYTSA14</strain>
        <strain evidence="6">PMTSA13</strain>
    </source>
</reference>
<dbReference type="PANTHER" id="PTHR30146">
    <property type="entry name" value="LACI-RELATED TRANSCRIPTIONAL REPRESSOR"/>
    <property type="match status" value="1"/>
</dbReference>
<name>A0AA96F9T3_9MICO</name>
<proteinExistence type="predicted"/>
<organism evidence="5 7">
    <name type="scientific">Demequina capsici</name>
    <dbReference type="NCBI Taxonomy" id="3075620"/>
    <lineage>
        <taxon>Bacteria</taxon>
        <taxon>Bacillati</taxon>
        <taxon>Actinomycetota</taxon>
        <taxon>Actinomycetes</taxon>
        <taxon>Micrococcales</taxon>
        <taxon>Demequinaceae</taxon>
        <taxon>Demequina</taxon>
    </lineage>
</organism>
<dbReference type="Proteomes" id="UP001304125">
    <property type="component" value="Chromosome"/>
</dbReference>
<keyword evidence="7" id="KW-1185">Reference proteome</keyword>
<dbReference type="SUPFAM" id="SSF53822">
    <property type="entry name" value="Periplasmic binding protein-like I"/>
    <property type="match status" value="1"/>
</dbReference>
<dbReference type="Proteomes" id="UP001303408">
    <property type="component" value="Chromosome"/>
</dbReference>
<evidence type="ECO:0000313" key="5">
    <source>
        <dbReference type="EMBL" id="WNM24260.1"/>
    </source>
</evidence>
<dbReference type="EMBL" id="CP134879">
    <property type="protein sequence ID" value="WNM24260.1"/>
    <property type="molecule type" value="Genomic_DNA"/>
</dbReference>
<evidence type="ECO:0000256" key="2">
    <source>
        <dbReference type="ARBA" id="ARBA00023125"/>
    </source>
</evidence>
<sequence>MAATLRDVAQMAEVSIKTVSNVINDHPHVRPETRARVQSAIDALGYRPNLTARSLRSGRTGAIALAVPEVSLSYFAELADAVITAAEKAGLVTLVEQTGGDRQRELALLTSPRLQMTDGLIFSPLGMDNDDRAHLEVDYPLVLLGERVFGARCDHVTMRNTEAAKAATEYLIASGRRRIAVVGHHEGEEIGSAGLRMKGYLQALEEAGIPFDRRLVGTTGLWHRWNGAMVMRELLASGATFDAVFAFNDNLALGAMRVLQEAGLRVPQDVAVIGFDNLEETAYTIPSLTTVDPGREWIASTAVETLVKRIAEGAGAPEPELTLAQFRIVERESAPRR</sequence>
<dbReference type="InterPro" id="IPR010982">
    <property type="entry name" value="Lambda_DNA-bd_dom_sf"/>
</dbReference>
<dbReference type="SUPFAM" id="SSF47413">
    <property type="entry name" value="lambda repressor-like DNA-binding domains"/>
    <property type="match status" value="1"/>
</dbReference>
<protein>
    <submittedName>
        <fullName evidence="5">LacI family DNA-binding transcriptional regulator</fullName>
    </submittedName>
</protein>
<keyword evidence="1" id="KW-0805">Transcription regulation</keyword>
<dbReference type="AlphaFoldDB" id="A0AA96F9T3"/>
<dbReference type="Gene3D" id="1.10.260.40">
    <property type="entry name" value="lambda repressor-like DNA-binding domains"/>
    <property type="match status" value="1"/>
</dbReference>
<dbReference type="InterPro" id="IPR046335">
    <property type="entry name" value="LacI/GalR-like_sensor"/>
</dbReference>
<evidence type="ECO:0000313" key="7">
    <source>
        <dbReference type="Proteomes" id="UP001304125"/>
    </source>
</evidence>
<dbReference type="RefSeq" id="WP_313497811.1">
    <property type="nucleotide sequence ID" value="NZ_CP134879.1"/>
</dbReference>
<dbReference type="InterPro" id="IPR028082">
    <property type="entry name" value="Peripla_BP_I"/>
</dbReference>
<keyword evidence="2 5" id="KW-0238">DNA-binding</keyword>
<dbReference type="PROSITE" id="PS50932">
    <property type="entry name" value="HTH_LACI_2"/>
    <property type="match status" value="1"/>
</dbReference>
<dbReference type="CDD" id="cd01392">
    <property type="entry name" value="HTH_LacI"/>
    <property type="match status" value="1"/>
</dbReference>
<dbReference type="CDD" id="cd06267">
    <property type="entry name" value="PBP1_LacI_sugar_binding-like"/>
    <property type="match status" value="1"/>
</dbReference>
<dbReference type="PANTHER" id="PTHR30146:SF109">
    <property type="entry name" value="HTH-TYPE TRANSCRIPTIONAL REGULATOR GALS"/>
    <property type="match status" value="1"/>
</dbReference>
<evidence type="ECO:0000259" key="4">
    <source>
        <dbReference type="PROSITE" id="PS50932"/>
    </source>
</evidence>
<evidence type="ECO:0000256" key="3">
    <source>
        <dbReference type="ARBA" id="ARBA00023163"/>
    </source>
</evidence>
<dbReference type="Pfam" id="PF00356">
    <property type="entry name" value="LacI"/>
    <property type="match status" value="1"/>
</dbReference>
<accession>A0AA96JFQ9</accession>
<feature type="domain" description="HTH lacI-type" evidence="4">
    <location>
        <begin position="3"/>
        <end position="57"/>
    </location>
</feature>
<gene>
    <name evidence="5" type="ORF">RN606_12985</name>
    <name evidence="6" type="ORF">RN607_12925</name>
</gene>
<dbReference type="SMART" id="SM00354">
    <property type="entry name" value="HTH_LACI"/>
    <property type="match status" value="1"/>
</dbReference>
<evidence type="ECO:0000313" key="6">
    <source>
        <dbReference type="EMBL" id="WNM27089.1"/>
    </source>
</evidence>
<dbReference type="EMBL" id="CP134880">
    <property type="protein sequence ID" value="WNM27089.1"/>
    <property type="molecule type" value="Genomic_DNA"/>
</dbReference>
<dbReference type="KEGG" id="dcp:RN607_12925"/>
<dbReference type="Pfam" id="PF13377">
    <property type="entry name" value="Peripla_BP_3"/>
    <property type="match status" value="1"/>
</dbReference>
<dbReference type="Gene3D" id="3.40.50.2300">
    <property type="match status" value="2"/>
</dbReference>
<dbReference type="InterPro" id="IPR000843">
    <property type="entry name" value="HTH_LacI"/>
</dbReference>